<gene>
    <name evidence="1" type="ORF">GJ668_10805</name>
</gene>
<evidence type="ECO:0000313" key="2">
    <source>
        <dbReference type="Proteomes" id="UP000434044"/>
    </source>
</evidence>
<evidence type="ECO:0000313" key="1">
    <source>
        <dbReference type="EMBL" id="MTW21578.1"/>
    </source>
</evidence>
<dbReference type="OrthoDB" id="9801717at2"/>
<dbReference type="AlphaFoldDB" id="A0A6N8EEP3"/>
<name>A0A6N8EEP3_9GAMM</name>
<sequence length="125" mass="14191">MREIPPALASRFDSTLVATGIAENHRPYFRRWLRFYLDFCQKYQQDSACRSSLTAFDAKLQDKGQQPWKRQQAQQAVALYLTLLTNKDQPHTATETPHHTDAAAIDTTARPTNGWSTVLGQLAID</sequence>
<reference evidence="1 2" key="1">
    <citation type="submission" date="2019-11" db="EMBL/GenBank/DDBJ databases">
        <title>Whole-genome sequence of the anaerobic purple sulfur bacterium Allochromatium palmeri DSM 15591.</title>
        <authorList>
            <person name="Kyndt J.A."/>
            <person name="Meyer T.E."/>
        </authorList>
    </citation>
    <scope>NUCLEOTIDE SEQUENCE [LARGE SCALE GENOMIC DNA]</scope>
    <source>
        <strain evidence="1 2">DSM 15591</strain>
    </source>
</reference>
<organism evidence="1 2">
    <name type="scientific">Allochromatium palmeri</name>
    <dbReference type="NCBI Taxonomy" id="231048"/>
    <lineage>
        <taxon>Bacteria</taxon>
        <taxon>Pseudomonadati</taxon>
        <taxon>Pseudomonadota</taxon>
        <taxon>Gammaproteobacteria</taxon>
        <taxon>Chromatiales</taxon>
        <taxon>Chromatiaceae</taxon>
        <taxon>Allochromatium</taxon>
    </lineage>
</organism>
<keyword evidence="2" id="KW-1185">Reference proteome</keyword>
<dbReference type="RefSeq" id="WP_155450160.1">
    <property type="nucleotide sequence ID" value="NZ_WNKT01000020.1"/>
</dbReference>
<dbReference type="EMBL" id="WNKT01000020">
    <property type="protein sequence ID" value="MTW21578.1"/>
    <property type="molecule type" value="Genomic_DNA"/>
</dbReference>
<proteinExistence type="predicted"/>
<protein>
    <recommendedName>
        <fullName evidence="3">Integrase SAM-like N-terminal domain-containing protein</fullName>
    </recommendedName>
</protein>
<dbReference type="Proteomes" id="UP000434044">
    <property type="component" value="Unassembled WGS sequence"/>
</dbReference>
<comment type="caution">
    <text evidence="1">The sequence shown here is derived from an EMBL/GenBank/DDBJ whole genome shotgun (WGS) entry which is preliminary data.</text>
</comment>
<evidence type="ECO:0008006" key="3">
    <source>
        <dbReference type="Google" id="ProtNLM"/>
    </source>
</evidence>
<accession>A0A6N8EEP3</accession>